<feature type="transmembrane region" description="Helical" evidence="7">
    <location>
        <begin position="1313"/>
        <end position="1338"/>
    </location>
</feature>
<feature type="domain" description="ABC3 transporter permease C-terminal" evidence="8">
    <location>
        <begin position="1317"/>
        <end position="1435"/>
    </location>
</feature>
<feature type="transmembrane region" description="Helical" evidence="7">
    <location>
        <begin position="77"/>
        <end position="98"/>
    </location>
</feature>
<reference evidence="9 10" key="1">
    <citation type="submission" date="2019-07" db="EMBL/GenBank/DDBJ databases">
        <title>Genomes of Cafeteria roenbergensis.</title>
        <authorList>
            <person name="Fischer M.G."/>
            <person name="Hackl T."/>
            <person name="Roman M."/>
        </authorList>
    </citation>
    <scope>NUCLEOTIDE SEQUENCE [LARGE SCALE GENOMIC DNA]</scope>
    <source>
        <strain evidence="9 10">BVI</strain>
    </source>
</reference>
<gene>
    <name evidence="9" type="ORF">FNF29_02505</name>
</gene>
<feature type="transmembrane region" description="Helical" evidence="7">
    <location>
        <begin position="722"/>
        <end position="745"/>
    </location>
</feature>
<dbReference type="GO" id="GO:0005886">
    <property type="term" value="C:plasma membrane"/>
    <property type="evidence" value="ECO:0007669"/>
    <property type="project" value="UniProtKB-SubCell"/>
</dbReference>
<evidence type="ECO:0000313" key="9">
    <source>
        <dbReference type="EMBL" id="KAA0154285.1"/>
    </source>
</evidence>
<name>A0A5A8CMJ9_CAFRO</name>
<dbReference type="Proteomes" id="UP000323011">
    <property type="component" value="Unassembled WGS sequence"/>
</dbReference>
<organism evidence="9 10">
    <name type="scientific">Cafeteria roenbergensis</name>
    <name type="common">Marine flagellate</name>
    <dbReference type="NCBI Taxonomy" id="33653"/>
    <lineage>
        <taxon>Eukaryota</taxon>
        <taxon>Sar</taxon>
        <taxon>Stramenopiles</taxon>
        <taxon>Bigyra</taxon>
        <taxon>Opalozoa</taxon>
        <taxon>Bicosoecida</taxon>
        <taxon>Cafeteriaceae</taxon>
        <taxon>Cafeteria</taxon>
    </lineage>
</organism>
<feature type="transmembrane region" description="Helical" evidence="7">
    <location>
        <begin position="1404"/>
        <end position="1426"/>
    </location>
</feature>
<sequence length="1444" mass="146540">MASRHRNAAVHRGDDGLGETSALAADSRDLFSPGMRYEPTRSGKRAPASGSQGYLWASLQLAVQYVRASVRRDRQGFCVGLFTVALVVAFTSLVQSAVDNSPVVFLKLSEDTAGEGDLVLLPDPQVAALAAGTPQANASASASASASANATATPAGSAAGGGLQQLVPSGVLLNDTDIAARLAAVPAVEGVAPRWTVFGRLLSARSRQINTTAIILVADTAREAAIGLGRTWGRRAPGPAEAYVSQSALDEMGVRGAAGEQVDVEIDLGSLLSTAGLAGSGDGSAGTGSAASLLSLLASAGVEVGRPDGQGGRVVDVDATALLQAEAAAPFLAALGIDPAALPSLGTVSLNVTALLQAALDTGAAAGDASAAAGAPVAAASAGALVLSKRVTVVEGVAAPSGKWPAFLGNVVVLEASHVASWLGQEAAAAAAQVLAVLEPLSGGAAGGGTAGAVSALRAFEAAALAFDLDTMRQFSLQEYVVMRGRLGLYLGDPNGAERGVARLADDVAAALGPSYAAQATAPLASALGSTAFIKLFLDQVFGTVVFVLGLLGSLVIFALVLGDVEQRTYEYGMLRALGLRHRTLSALLAVSSAAFAVPGIVLGLAAASALHGGLVALFWQLTATLIPGTLSAGAWVLGLVLGVVMPAAANVIPIRRALTSTLRDSLDLYHQTINEMSVTIRRLSEVGISATQAAVSLVLVVVGFVTFYVLPLAFATRQFPVFLGVLSAVLVGMLLGLSVVGATLQPTVETAIGRCLLAAAGRARLSTVVSKNLAAHRRRNAKTAYMVSISTAFVVFAGAMFSLQAASIESNFKLFLGADIVAVAPAATGSAALASQQAAVMPQQSLTEYLSAEAARSAAAAARAPAGAPASVSGATVQSFTFIAQDVGSTAPSTSTRLSPLPLVPSRRSAVTAVQRNYLSVAYGEFTTITETSPTTAEVVTGTSTSTATSTSAASGSATDDVIQRLYAAAGRQRLPLERTAETFLASQQALALGPWFHPVYACGITTWPEALAAGGASATFWTWRSCNASCSGGNSSSSGSSGSSSSSGSSGSSSSSGSSGSSGGSSGGTDRASTCFELPAMNSSLVDAVSSLFYSEYVDAIASEAVRDTLSLSTSNGAVIAHYAANRTAGTTSGTRSLVKLAAMVSKMAGFGFTPFGQTASGSPLLVRGQDAEAILRRAELVLQSRSDPPVAAAWRGSSQSAWRVVVTQAENAPASSPRAGALELAELQLLASGGAATPCDAEALAAAADDSSPTLPKGRLMVRLYPGTSPVQRSRVVNSLRNRMPDDSFRVEDTAALLTAAATAIQGLDAFFYVVAVVCLVLCFFAVWLSFAANIRENSREVGILRSLGLTKPNVRLLVAAEALSVVSAAFLSGSVIGMAISVSLSLQFNLFTQLPFVFRFPTGMFVGTLVLCVVVAVAGSLLPLRRFLQLEIAPVAKGRA</sequence>
<feature type="transmembrane region" description="Helical" evidence="7">
    <location>
        <begin position="785"/>
        <end position="804"/>
    </location>
</feature>
<evidence type="ECO:0000256" key="5">
    <source>
        <dbReference type="ARBA" id="ARBA00023136"/>
    </source>
</evidence>
<dbReference type="PANTHER" id="PTHR32522:SF5">
    <property type="entry name" value="ABC3 TRANSPORTER PERMEASE PROTEIN DOMAIN-CONTAINING PROTEIN"/>
    <property type="match status" value="1"/>
</dbReference>
<dbReference type="OMA" id="VYYLMPL"/>
<feature type="region of interest" description="Disordered" evidence="6">
    <location>
        <begin position="1"/>
        <end position="20"/>
    </location>
</feature>
<feature type="transmembrane region" description="Helical" evidence="7">
    <location>
        <begin position="631"/>
        <end position="653"/>
    </location>
</feature>
<feature type="region of interest" description="Disordered" evidence="6">
    <location>
        <begin position="1034"/>
        <end position="1072"/>
    </location>
</feature>
<proteinExistence type="predicted"/>
<keyword evidence="2" id="KW-1003">Cell membrane</keyword>
<keyword evidence="4 7" id="KW-1133">Transmembrane helix</keyword>
<keyword evidence="3 7" id="KW-0812">Transmembrane</keyword>
<evidence type="ECO:0000256" key="7">
    <source>
        <dbReference type="SAM" id="Phobius"/>
    </source>
</evidence>
<feature type="transmembrane region" description="Helical" evidence="7">
    <location>
        <begin position="1358"/>
        <end position="1384"/>
    </location>
</feature>
<dbReference type="EMBL" id="VLTN01000012">
    <property type="protein sequence ID" value="KAA0154285.1"/>
    <property type="molecule type" value="Genomic_DNA"/>
</dbReference>
<feature type="transmembrane region" description="Helical" evidence="7">
    <location>
        <begin position="584"/>
        <end position="611"/>
    </location>
</feature>
<evidence type="ECO:0000256" key="2">
    <source>
        <dbReference type="ARBA" id="ARBA00022475"/>
    </source>
</evidence>
<keyword evidence="10" id="KW-1185">Reference proteome</keyword>
<accession>A0A5A8CMJ9</accession>
<feature type="domain" description="ABC3 transporter permease C-terminal" evidence="8">
    <location>
        <begin position="545"/>
        <end position="661"/>
    </location>
</feature>
<dbReference type="Pfam" id="PF02687">
    <property type="entry name" value="FtsX"/>
    <property type="match status" value="2"/>
</dbReference>
<protein>
    <recommendedName>
        <fullName evidence="8">ABC3 transporter permease C-terminal domain-containing protein</fullName>
    </recommendedName>
</protein>
<dbReference type="InterPro" id="IPR003838">
    <property type="entry name" value="ABC3_permease_C"/>
</dbReference>
<comment type="caution">
    <text evidence="9">The sequence shown here is derived from an EMBL/GenBank/DDBJ whole genome shotgun (WGS) entry which is preliminary data.</text>
</comment>
<evidence type="ECO:0000259" key="8">
    <source>
        <dbReference type="Pfam" id="PF02687"/>
    </source>
</evidence>
<keyword evidence="5 7" id="KW-0472">Membrane</keyword>
<comment type="subcellular location">
    <subcellularLocation>
        <location evidence="1">Cell membrane</location>
        <topology evidence="1">Multi-pass membrane protein</topology>
    </subcellularLocation>
</comment>
<feature type="compositionally biased region" description="Low complexity" evidence="6">
    <location>
        <begin position="1034"/>
        <end position="1061"/>
    </location>
</feature>
<dbReference type="PANTHER" id="PTHR32522">
    <property type="match status" value="1"/>
</dbReference>
<evidence type="ECO:0000256" key="3">
    <source>
        <dbReference type="ARBA" id="ARBA00022692"/>
    </source>
</evidence>
<feature type="transmembrane region" description="Helical" evidence="7">
    <location>
        <begin position="541"/>
        <end position="563"/>
    </location>
</feature>
<evidence type="ECO:0000256" key="4">
    <source>
        <dbReference type="ARBA" id="ARBA00022989"/>
    </source>
</evidence>
<evidence type="ECO:0000256" key="1">
    <source>
        <dbReference type="ARBA" id="ARBA00004651"/>
    </source>
</evidence>
<evidence type="ECO:0000256" key="6">
    <source>
        <dbReference type="SAM" id="MobiDB-lite"/>
    </source>
</evidence>
<evidence type="ECO:0000313" key="10">
    <source>
        <dbReference type="Proteomes" id="UP000323011"/>
    </source>
</evidence>
<feature type="transmembrane region" description="Helical" evidence="7">
    <location>
        <begin position="687"/>
        <end position="710"/>
    </location>
</feature>